<dbReference type="Proteomes" id="UP000194236">
    <property type="component" value="Unassembled WGS sequence"/>
</dbReference>
<dbReference type="AlphaFoldDB" id="A0A1Y3B4P3"/>
<name>A0A1Y3B4P3_EURMA</name>
<gene>
    <name evidence="2" type="ORF">BLA29_005508</name>
</gene>
<feature type="non-terminal residue" evidence="2">
    <location>
        <position position="1"/>
    </location>
</feature>
<feature type="compositionally biased region" description="Basic and acidic residues" evidence="1">
    <location>
        <begin position="127"/>
        <end position="139"/>
    </location>
</feature>
<comment type="caution">
    <text evidence="2">The sequence shown here is derived from an EMBL/GenBank/DDBJ whole genome shotgun (WGS) entry which is preliminary data.</text>
</comment>
<protein>
    <submittedName>
        <fullName evidence="2">Uncharacterized protein</fullName>
    </submittedName>
</protein>
<evidence type="ECO:0000313" key="3">
    <source>
        <dbReference type="Proteomes" id="UP000194236"/>
    </source>
</evidence>
<sequence length="139" mass="15842">DKQKVTSEAKNPDDDFIIDTFDPSIAPPASNQFFTANQNNPNNFMNYDSCNSEIIPQIEIISGPFSDSDSNHYNSQHECFSDEDFDEVGGIIEVDNENNPIIEPGQTLPVRAGSPTYWEDQENLETEQTKFKEPFDWRD</sequence>
<dbReference type="EMBL" id="MUJZ01047944">
    <property type="protein sequence ID" value="OTF74255.1"/>
    <property type="molecule type" value="Genomic_DNA"/>
</dbReference>
<keyword evidence="3" id="KW-1185">Reference proteome</keyword>
<evidence type="ECO:0000256" key="1">
    <source>
        <dbReference type="SAM" id="MobiDB-lite"/>
    </source>
</evidence>
<reference evidence="2 3" key="1">
    <citation type="submission" date="2017-03" db="EMBL/GenBank/DDBJ databases">
        <title>Genome Survey of Euroglyphus maynei.</title>
        <authorList>
            <person name="Arlian L.G."/>
            <person name="Morgan M.S."/>
            <person name="Rider S.D."/>
        </authorList>
    </citation>
    <scope>NUCLEOTIDE SEQUENCE [LARGE SCALE GENOMIC DNA]</scope>
    <source>
        <strain evidence="2">Arlian Lab</strain>
        <tissue evidence="2">Whole body</tissue>
    </source>
</reference>
<proteinExistence type="predicted"/>
<accession>A0A1Y3B4P3</accession>
<feature type="region of interest" description="Disordered" evidence="1">
    <location>
        <begin position="97"/>
        <end position="139"/>
    </location>
</feature>
<evidence type="ECO:0000313" key="2">
    <source>
        <dbReference type="EMBL" id="OTF74255.1"/>
    </source>
</evidence>
<organism evidence="2 3">
    <name type="scientific">Euroglyphus maynei</name>
    <name type="common">Mayne's house dust mite</name>
    <dbReference type="NCBI Taxonomy" id="6958"/>
    <lineage>
        <taxon>Eukaryota</taxon>
        <taxon>Metazoa</taxon>
        <taxon>Ecdysozoa</taxon>
        <taxon>Arthropoda</taxon>
        <taxon>Chelicerata</taxon>
        <taxon>Arachnida</taxon>
        <taxon>Acari</taxon>
        <taxon>Acariformes</taxon>
        <taxon>Sarcoptiformes</taxon>
        <taxon>Astigmata</taxon>
        <taxon>Psoroptidia</taxon>
        <taxon>Analgoidea</taxon>
        <taxon>Pyroglyphidae</taxon>
        <taxon>Pyroglyphinae</taxon>
        <taxon>Euroglyphus</taxon>
    </lineage>
</organism>